<proteinExistence type="predicted"/>
<accession>A0A2T0MPM4</accession>
<sequence length="37" mass="4067">MQGKGSTSAPSVMAAGDRHRSVPVLELRMAEFRCVQY</sequence>
<dbReference type="EMBL" id="PVNG01000018">
    <property type="protein sequence ID" value="PRX60010.1"/>
    <property type="molecule type" value="Genomic_DNA"/>
</dbReference>
<evidence type="ECO:0000313" key="1">
    <source>
        <dbReference type="EMBL" id="PRX60010.1"/>
    </source>
</evidence>
<keyword evidence="2" id="KW-1185">Reference proteome</keyword>
<evidence type="ECO:0000313" key="2">
    <source>
        <dbReference type="Proteomes" id="UP000238312"/>
    </source>
</evidence>
<dbReference type="Proteomes" id="UP000238312">
    <property type="component" value="Unassembled WGS sequence"/>
</dbReference>
<name>A0A2T0MPM4_9ACTN</name>
<protein>
    <submittedName>
        <fullName evidence="1">Uncharacterized protein</fullName>
    </submittedName>
</protein>
<gene>
    <name evidence="1" type="ORF">B0I32_118152</name>
</gene>
<organism evidence="1 2">
    <name type="scientific">Nonomuraea fuscirosea</name>
    <dbReference type="NCBI Taxonomy" id="1291556"/>
    <lineage>
        <taxon>Bacteria</taxon>
        <taxon>Bacillati</taxon>
        <taxon>Actinomycetota</taxon>
        <taxon>Actinomycetes</taxon>
        <taxon>Streptosporangiales</taxon>
        <taxon>Streptosporangiaceae</taxon>
        <taxon>Nonomuraea</taxon>
    </lineage>
</organism>
<reference evidence="1 2" key="1">
    <citation type="submission" date="2018-03" db="EMBL/GenBank/DDBJ databases">
        <title>Genomic Encyclopedia of Type Strains, Phase III (KMG-III): the genomes of soil and plant-associated and newly described type strains.</title>
        <authorList>
            <person name="Whitman W."/>
        </authorList>
    </citation>
    <scope>NUCLEOTIDE SEQUENCE [LARGE SCALE GENOMIC DNA]</scope>
    <source>
        <strain evidence="1 2">CGMCC 4.7104</strain>
    </source>
</reference>
<dbReference type="AlphaFoldDB" id="A0A2T0MPM4"/>
<comment type="caution">
    <text evidence="1">The sequence shown here is derived from an EMBL/GenBank/DDBJ whole genome shotgun (WGS) entry which is preliminary data.</text>
</comment>